<name>A0A1S8A9G2_ROSNE</name>
<proteinExistence type="predicted"/>
<evidence type="ECO:0000313" key="2">
    <source>
        <dbReference type="EMBL" id="GAW26718.1"/>
    </source>
</evidence>
<evidence type="ECO:0000256" key="1">
    <source>
        <dbReference type="SAM" id="MobiDB-lite"/>
    </source>
</evidence>
<organism evidence="2">
    <name type="scientific">Rosellinia necatrix</name>
    <name type="common">White root-rot fungus</name>
    <dbReference type="NCBI Taxonomy" id="77044"/>
    <lineage>
        <taxon>Eukaryota</taxon>
        <taxon>Fungi</taxon>
        <taxon>Dikarya</taxon>
        <taxon>Ascomycota</taxon>
        <taxon>Pezizomycotina</taxon>
        <taxon>Sordariomycetes</taxon>
        <taxon>Xylariomycetidae</taxon>
        <taxon>Xylariales</taxon>
        <taxon>Xylariaceae</taxon>
        <taxon>Rosellinia</taxon>
    </lineage>
</organism>
<reference evidence="2" key="1">
    <citation type="submission" date="2016-03" db="EMBL/GenBank/DDBJ databases">
        <title>Draft genome sequence of Rosellinia necatrix.</title>
        <authorList>
            <person name="Kanematsu S."/>
        </authorList>
    </citation>
    <scope>NUCLEOTIDE SEQUENCE [LARGE SCALE GENOMIC DNA]</scope>
    <source>
        <strain evidence="2">W97</strain>
    </source>
</reference>
<evidence type="ECO:0000313" key="3">
    <source>
        <dbReference type="Proteomes" id="UP000054516"/>
    </source>
</evidence>
<keyword evidence="3" id="KW-1185">Reference proteome</keyword>
<dbReference type="Proteomes" id="UP000054516">
    <property type="component" value="Unassembled WGS sequence"/>
</dbReference>
<dbReference type="AlphaFoldDB" id="A0A1S8A9G2"/>
<feature type="compositionally biased region" description="Low complexity" evidence="1">
    <location>
        <begin position="36"/>
        <end position="46"/>
    </location>
</feature>
<dbReference type="EMBL" id="DF977490">
    <property type="protein sequence ID" value="GAW26718.1"/>
    <property type="molecule type" value="Genomic_DNA"/>
</dbReference>
<sequence>MPKSTPKFVAVFESPGKGKGKGTSQMEEGQGAIRHTTVPPDVLTTVPPEPRSQKPALPARKGPYRERNTSHTTTRPDPMGGV</sequence>
<feature type="region of interest" description="Disordered" evidence="1">
    <location>
        <begin position="1"/>
        <end position="82"/>
    </location>
</feature>
<accession>A0A1S8A9G2</accession>
<gene>
    <name evidence="2" type="ORF">SAMD00023353_4500420</name>
</gene>
<protein>
    <submittedName>
        <fullName evidence="2">Uncharacterized protein</fullName>
    </submittedName>
</protein>